<reference evidence="9 10" key="1">
    <citation type="submission" date="2018-11" db="EMBL/GenBank/DDBJ databases">
        <title>Photobacterium sp. BEI247 sp. nov., a marine bacterium isolated from Yongle Blue Hole in the South China Sea.</title>
        <authorList>
            <person name="Wang X."/>
        </authorList>
    </citation>
    <scope>NUCLEOTIDE SEQUENCE [LARGE SCALE GENOMIC DNA]</scope>
    <source>
        <strain evidence="10">BEI247</strain>
    </source>
</reference>
<comment type="caution">
    <text evidence="9">The sequence shown here is derived from an EMBL/GenBank/DDBJ whole genome shotgun (WGS) entry which is preliminary data.</text>
</comment>
<dbReference type="Gene3D" id="2.40.160.60">
    <property type="entry name" value="Outer membrane protein transport protein (OMPP1/FadL/TodX)"/>
    <property type="match status" value="1"/>
</dbReference>
<feature type="signal peptide" evidence="8">
    <location>
        <begin position="1"/>
        <end position="23"/>
    </location>
</feature>
<evidence type="ECO:0000256" key="5">
    <source>
        <dbReference type="ARBA" id="ARBA00022729"/>
    </source>
</evidence>
<evidence type="ECO:0000256" key="6">
    <source>
        <dbReference type="ARBA" id="ARBA00023136"/>
    </source>
</evidence>
<gene>
    <name evidence="9" type="ORF">EDI28_01320</name>
</gene>
<organism evidence="9 10">
    <name type="scientific">Photobacterium chitinilyticum</name>
    <dbReference type="NCBI Taxonomy" id="2485123"/>
    <lineage>
        <taxon>Bacteria</taxon>
        <taxon>Pseudomonadati</taxon>
        <taxon>Pseudomonadota</taxon>
        <taxon>Gammaproteobacteria</taxon>
        <taxon>Vibrionales</taxon>
        <taxon>Vibrionaceae</taxon>
        <taxon>Photobacterium</taxon>
    </lineage>
</organism>
<keyword evidence="5 8" id="KW-0732">Signal</keyword>
<keyword evidence="4" id="KW-0812">Transmembrane</keyword>
<evidence type="ECO:0000256" key="2">
    <source>
        <dbReference type="ARBA" id="ARBA00008163"/>
    </source>
</evidence>
<evidence type="ECO:0000313" key="10">
    <source>
        <dbReference type="Proteomes" id="UP000287563"/>
    </source>
</evidence>
<dbReference type="OrthoDB" id="19849at2"/>
<feature type="chain" id="PRO_5018729075" evidence="8">
    <location>
        <begin position="24"/>
        <end position="414"/>
    </location>
</feature>
<evidence type="ECO:0000256" key="4">
    <source>
        <dbReference type="ARBA" id="ARBA00022692"/>
    </source>
</evidence>
<evidence type="ECO:0000256" key="8">
    <source>
        <dbReference type="SAM" id="SignalP"/>
    </source>
</evidence>
<name>A0A3S3QU31_9GAMM</name>
<dbReference type="GO" id="GO:0015483">
    <property type="term" value="F:long-chain fatty acid transporting porin activity"/>
    <property type="evidence" value="ECO:0007669"/>
    <property type="project" value="TreeGrafter"/>
</dbReference>
<sequence>MSRKITLTAVAVTAALMSINVNAAGFQVNEHSASGLGRAFSGEAAVADNASVLARNPAAMTLFKTAELSGGLTIVDPNIEVRDNDFGQTAKDVAPLALVPAGYYIHPVNDRFAVGLALFTSYGVATEYPADFNAGSAAGETSLITLNFNPNIAYRINENFSIGGGVSLVYGDAELTRFLGSLATVAGGEPSDQSMKMEGDTTGWGWNIGALYEINDNHRFGLSYRSQVDLDFEGDFTDYTGLITGTANNTVPGDLSVVLPAIAEFSGYHALNNQWAVHYSIQWIQYSKFEELRGTGDQCNPGYNGQAGVCLLKEEDYDDNARYSIGATYTLNPEWTLRAGFAFDEQAGKSTLSIPDTDRYWYSAGATYAYSKSMSFDVALTYLDGKETTFVEDGTSFTSSGGAIISAAQINYKF</sequence>
<dbReference type="RefSeq" id="WP_128782036.1">
    <property type="nucleotide sequence ID" value="NZ_RJLM01000001.1"/>
</dbReference>
<comment type="subcellular location">
    <subcellularLocation>
        <location evidence="1">Cell outer membrane</location>
        <topology evidence="1">Multi-pass membrane protein</topology>
    </subcellularLocation>
</comment>
<dbReference type="GO" id="GO:0009279">
    <property type="term" value="C:cell outer membrane"/>
    <property type="evidence" value="ECO:0007669"/>
    <property type="project" value="UniProtKB-SubCell"/>
</dbReference>
<dbReference type="SUPFAM" id="SSF56935">
    <property type="entry name" value="Porins"/>
    <property type="match status" value="1"/>
</dbReference>
<protein>
    <submittedName>
        <fullName evidence="9">Long-chain fatty acid transporter</fullName>
    </submittedName>
</protein>
<keyword evidence="7" id="KW-0998">Cell outer membrane</keyword>
<evidence type="ECO:0000256" key="1">
    <source>
        <dbReference type="ARBA" id="ARBA00004571"/>
    </source>
</evidence>
<accession>A0A3S3QU31</accession>
<evidence type="ECO:0000313" key="9">
    <source>
        <dbReference type="EMBL" id="RWX56716.1"/>
    </source>
</evidence>
<evidence type="ECO:0000256" key="7">
    <source>
        <dbReference type="ARBA" id="ARBA00023237"/>
    </source>
</evidence>
<keyword evidence="3" id="KW-1134">Transmembrane beta strand</keyword>
<dbReference type="PANTHER" id="PTHR35093:SF3">
    <property type="entry name" value="LONG-CHAIN FATTY ACID TRANSPORT PROTEIN"/>
    <property type="match status" value="1"/>
</dbReference>
<dbReference type="Pfam" id="PF03349">
    <property type="entry name" value="Toluene_X"/>
    <property type="match status" value="1"/>
</dbReference>
<evidence type="ECO:0000256" key="3">
    <source>
        <dbReference type="ARBA" id="ARBA00022452"/>
    </source>
</evidence>
<dbReference type="AlphaFoldDB" id="A0A3S3QU31"/>
<dbReference type="Proteomes" id="UP000287563">
    <property type="component" value="Unassembled WGS sequence"/>
</dbReference>
<keyword evidence="10" id="KW-1185">Reference proteome</keyword>
<proteinExistence type="inferred from homology"/>
<keyword evidence="6" id="KW-0472">Membrane</keyword>
<dbReference type="EMBL" id="RJLM01000001">
    <property type="protein sequence ID" value="RWX56716.1"/>
    <property type="molecule type" value="Genomic_DNA"/>
</dbReference>
<dbReference type="InterPro" id="IPR005017">
    <property type="entry name" value="OMPP1/FadL/TodX"/>
</dbReference>
<comment type="similarity">
    <text evidence="2">Belongs to the OmpP1/FadL family.</text>
</comment>
<dbReference type="PANTHER" id="PTHR35093">
    <property type="entry name" value="OUTER MEMBRANE PROTEIN NMB0088-RELATED"/>
    <property type="match status" value="1"/>
</dbReference>